<sequence>MSDELICTKLAEIIRHGYSMIHKLGTGGSYWDNEYQRDIVCFNSAAKNILLIRFGEDSHFYTDYDQIKVKIGEFESEYSYYRRYVRRKIGLLEAVLDALKSGLTDDQFYQRELLVFSDMLTQAFEFHDKGLLLAAGIYGRVVLETTIKEFAKKNNVEFTQKFDQIIIALRQENLINHPFEISLRANYKIGSLAAHGNEEFNDLNDKEILEFLSFIRDKVLTLN</sequence>
<proteinExistence type="predicted"/>
<accession>A0AA51YN66</accession>
<dbReference type="EMBL" id="CP133592">
    <property type="protein sequence ID" value="WMW26323.1"/>
    <property type="molecule type" value="Genomic_DNA"/>
</dbReference>
<name>A0AA51YN66_9EURY</name>
<dbReference type="Proteomes" id="UP001182908">
    <property type="component" value="Chromosome"/>
</dbReference>
<reference evidence="1 2" key="1">
    <citation type="submission" date="2023-08" db="EMBL/GenBank/DDBJ databases">
        <title>Methanolobus mangrovi sp. nov. and Methanolobus sediminis sp. nov, two novel methylotrophic methanogens isolated from mangrove sediments in China.</title>
        <authorList>
            <person name="Zhou J."/>
        </authorList>
    </citation>
    <scope>NUCLEOTIDE SEQUENCE [LARGE SCALE GENOMIC DNA]</scope>
    <source>
        <strain evidence="1 2">FTZ6</strain>
    </source>
</reference>
<dbReference type="AlphaFoldDB" id="A0AA51YN66"/>
<dbReference type="RefSeq" id="WP_309312119.1">
    <property type="nucleotide sequence ID" value="NZ_CP133592.1"/>
</dbReference>
<protein>
    <recommendedName>
        <fullName evidence="3">DUF4145 domain-containing protein</fullName>
    </recommendedName>
</protein>
<organism evidence="1 2">
    <name type="scientific">Methanolobus sediminis</name>
    <dbReference type="NCBI Taxonomy" id="3072978"/>
    <lineage>
        <taxon>Archaea</taxon>
        <taxon>Methanobacteriati</taxon>
        <taxon>Methanobacteriota</taxon>
        <taxon>Stenosarchaea group</taxon>
        <taxon>Methanomicrobia</taxon>
        <taxon>Methanosarcinales</taxon>
        <taxon>Methanosarcinaceae</taxon>
        <taxon>Methanolobus</taxon>
    </lineage>
</organism>
<evidence type="ECO:0008006" key="3">
    <source>
        <dbReference type="Google" id="ProtNLM"/>
    </source>
</evidence>
<gene>
    <name evidence="1" type="ORF">RE474_06320</name>
</gene>
<keyword evidence="2" id="KW-1185">Reference proteome</keyword>
<dbReference type="KEGG" id="mseb:RE474_06320"/>
<evidence type="ECO:0000313" key="1">
    <source>
        <dbReference type="EMBL" id="WMW26323.1"/>
    </source>
</evidence>
<evidence type="ECO:0000313" key="2">
    <source>
        <dbReference type="Proteomes" id="UP001182908"/>
    </source>
</evidence>
<dbReference type="GeneID" id="84232315"/>